<reference evidence="1 2" key="1">
    <citation type="submission" date="2018-06" db="EMBL/GenBank/DDBJ databases">
        <authorList>
            <consortium name="Pathogen Informatics"/>
            <person name="Doyle S."/>
        </authorList>
    </citation>
    <scope>NUCLEOTIDE SEQUENCE [LARGE SCALE GENOMIC DNA]</scope>
    <source>
        <strain evidence="1 2">NCTC10672</strain>
    </source>
</reference>
<dbReference type="AlphaFoldDB" id="A0A377JKZ5"/>
<dbReference type="InterPro" id="IPR026365">
    <property type="entry name" value="BcepMu_gp16"/>
</dbReference>
<name>A0A377JKZ5_HAEPA</name>
<dbReference type="EMBL" id="UGHY01000002">
    <property type="protein sequence ID" value="STP05688.1"/>
    <property type="molecule type" value="Genomic_DNA"/>
</dbReference>
<dbReference type="NCBIfam" id="TIGR04111">
    <property type="entry name" value="BcepMu_gp16"/>
    <property type="match status" value="1"/>
</dbReference>
<accession>A0A377JKZ5</accession>
<proteinExistence type="predicted"/>
<sequence>MSNEAKTPDQIRLEFYRNGQTFQQWAIENGYHPVLVSKVLNGAVKANRGKGLEVAVKLGLKAA</sequence>
<evidence type="ECO:0000313" key="1">
    <source>
        <dbReference type="EMBL" id="STP05688.1"/>
    </source>
</evidence>
<organism evidence="1 2">
    <name type="scientific">Haemophilus parainfluenzae</name>
    <dbReference type="NCBI Taxonomy" id="729"/>
    <lineage>
        <taxon>Bacteria</taxon>
        <taxon>Pseudomonadati</taxon>
        <taxon>Pseudomonadota</taxon>
        <taxon>Gammaproteobacteria</taxon>
        <taxon>Pasteurellales</taxon>
        <taxon>Pasteurellaceae</taxon>
        <taxon>Haemophilus</taxon>
    </lineage>
</organism>
<evidence type="ECO:0000313" key="2">
    <source>
        <dbReference type="Proteomes" id="UP000254186"/>
    </source>
</evidence>
<gene>
    <name evidence="1" type="ORF">NCTC10672_01655</name>
</gene>
<dbReference type="RefSeq" id="WP_007525026.1">
    <property type="nucleotide sequence ID" value="NZ_UGHY01000002.1"/>
</dbReference>
<protein>
    <submittedName>
        <fullName evidence="1">Phage-associated protein, BcepMu gp16 family</fullName>
    </submittedName>
</protein>
<dbReference type="Proteomes" id="UP000254186">
    <property type="component" value="Unassembled WGS sequence"/>
</dbReference>